<dbReference type="FunCoup" id="A0A3N4KTC1">
    <property type="interactions" value="97"/>
</dbReference>
<protein>
    <recommendedName>
        <fullName evidence="7">Fatty acid hydroxylase domain-containing protein</fullName>
    </recommendedName>
</protein>
<keyword evidence="2 6" id="KW-0812">Transmembrane</keyword>
<dbReference type="InterPro" id="IPR006694">
    <property type="entry name" value="Fatty_acid_hydroxylase"/>
</dbReference>
<evidence type="ECO:0000256" key="5">
    <source>
        <dbReference type="SAM" id="MobiDB-lite"/>
    </source>
</evidence>
<dbReference type="GO" id="GO:0008610">
    <property type="term" value="P:lipid biosynthetic process"/>
    <property type="evidence" value="ECO:0007669"/>
    <property type="project" value="InterPro"/>
</dbReference>
<dbReference type="EMBL" id="ML119121">
    <property type="protein sequence ID" value="RPB13813.1"/>
    <property type="molecule type" value="Genomic_DNA"/>
</dbReference>
<evidence type="ECO:0000313" key="8">
    <source>
        <dbReference type="EMBL" id="RPB13813.1"/>
    </source>
</evidence>
<dbReference type="InterPro" id="IPR050307">
    <property type="entry name" value="Sterol_Desaturase_Related"/>
</dbReference>
<dbReference type="Proteomes" id="UP000277580">
    <property type="component" value="Unassembled WGS sequence"/>
</dbReference>
<organism evidence="8 9">
    <name type="scientific">Morchella conica CCBAS932</name>
    <dbReference type="NCBI Taxonomy" id="1392247"/>
    <lineage>
        <taxon>Eukaryota</taxon>
        <taxon>Fungi</taxon>
        <taxon>Dikarya</taxon>
        <taxon>Ascomycota</taxon>
        <taxon>Pezizomycotina</taxon>
        <taxon>Pezizomycetes</taxon>
        <taxon>Pezizales</taxon>
        <taxon>Morchellaceae</taxon>
        <taxon>Morchella</taxon>
    </lineage>
</organism>
<keyword evidence="4 6" id="KW-0472">Membrane</keyword>
<evidence type="ECO:0000256" key="4">
    <source>
        <dbReference type="ARBA" id="ARBA00023136"/>
    </source>
</evidence>
<dbReference type="Pfam" id="PF04116">
    <property type="entry name" value="FA_hydroxylase"/>
    <property type="match status" value="1"/>
</dbReference>
<dbReference type="AlphaFoldDB" id="A0A3N4KTC1"/>
<dbReference type="GO" id="GO:0005506">
    <property type="term" value="F:iron ion binding"/>
    <property type="evidence" value="ECO:0007669"/>
    <property type="project" value="InterPro"/>
</dbReference>
<dbReference type="InParanoid" id="A0A3N4KTC1"/>
<evidence type="ECO:0000313" key="9">
    <source>
        <dbReference type="Proteomes" id="UP000277580"/>
    </source>
</evidence>
<keyword evidence="9" id="KW-1185">Reference proteome</keyword>
<evidence type="ECO:0000259" key="7">
    <source>
        <dbReference type="Pfam" id="PF04116"/>
    </source>
</evidence>
<dbReference type="OrthoDB" id="408954at2759"/>
<dbReference type="GO" id="GO:0016020">
    <property type="term" value="C:membrane"/>
    <property type="evidence" value="ECO:0007669"/>
    <property type="project" value="UniProtKB-SubCell"/>
</dbReference>
<gene>
    <name evidence="8" type="ORF">P167DRAFT_573109</name>
</gene>
<feature type="transmembrane region" description="Helical" evidence="6">
    <location>
        <begin position="33"/>
        <end position="54"/>
    </location>
</feature>
<evidence type="ECO:0000256" key="3">
    <source>
        <dbReference type="ARBA" id="ARBA00022989"/>
    </source>
</evidence>
<comment type="subcellular location">
    <subcellularLocation>
        <location evidence="1">Membrane</location>
    </subcellularLocation>
</comment>
<sequence>MNATIINPPILPPPPPLSTLTPLPPLIPPITDAVLLLVSPVVAYWCLSMIFHFMDSYDLLSKYRLHTPAEVLKRNHVSRGEVMRDVILQQIIQSVVGWVISLSEGIEMRGGEWWEILNLYSKFLQTERWVTGVLQMVGINTAGLEQKVIAGITAIGADNLLEGAVQFMGLEPTDNGNWRYKLVEIAYWYIFPAARMWFAIFVLDTWQYFLHRLMHESKWLYKTFHSRHHRLYVPYAFGALYNHPFEGLLMDTLGAGIAFKMSGLKVRGGVFFFTFSTMKTVDDHCGYSLPFDPLQYIFWNNASYHDIHHQGWGIKTNFSQPFFICWDRWLGTQWTGGDVSSRYQASRERAATALSRDGLKDEMSKMVNGSSSSYANGSTNGYTNGGLKPRIPNGKPRMQAEESRRQVLEGEGANVLYEEDREEREVEAQMERERRDRWNDGEAW</sequence>
<feature type="compositionally biased region" description="Polar residues" evidence="5">
    <location>
        <begin position="369"/>
        <end position="382"/>
    </location>
</feature>
<feature type="region of interest" description="Disordered" evidence="5">
    <location>
        <begin position="369"/>
        <end position="444"/>
    </location>
</feature>
<evidence type="ECO:0000256" key="1">
    <source>
        <dbReference type="ARBA" id="ARBA00004370"/>
    </source>
</evidence>
<dbReference type="PANTHER" id="PTHR11863">
    <property type="entry name" value="STEROL DESATURASE"/>
    <property type="match status" value="1"/>
</dbReference>
<reference evidence="8 9" key="1">
    <citation type="journal article" date="2018" name="Nat. Ecol. Evol.">
        <title>Pezizomycetes genomes reveal the molecular basis of ectomycorrhizal truffle lifestyle.</title>
        <authorList>
            <person name="Murat C."/>
            <person name="Payen T."/>
            <person name="Noel B."/>
            <person name="Kuo A."/>
            <person name="Morin E."/>
            <person name="Chen J."/>
            <person name="Kohler A."/>
            <person name="Krizsan K."/>
            <person name="Balestrini R."/>
            <person name="Da Silva C."/>
            <person name="Montanini B."/>
            <person name="Hainaut M."/>
            <person name="Levati E."/>
            <person name="Barry K.W."/>
            <person name="Belfiori B."/>
            <person name="Cichocki N."/>
            <person name="Clum A."/>
            <person name="Dockter R.B."/>
            <person name="Fauchery L."/>
            <person name="Guy J."/>
            <person name="Iotti M."/>
            <person name="Le Tacon F."/>
            <person name="Lindquist E.A."/>
            <person name="Lipzen A."/>
            <person name="Malagnac F."/>
            <person name="Mello A."/>
            <person name="Molinier V."/>
            <person name="Miyauchi S."/>
            <person name="Poulain J."/>
            <person name="Riccioni C."/>
            <person name="Rubini A."/>
            <person name="Sitrit Y."/>
            <person name="Splivallo R."/>
            <person name="Traeger S."/>
            <person name="Wang M."/>
            <person name="Zifcakova L."/>
            <person name="Wipf D."/>
            <person name="Zambonelli A."/>
            <person name="Paolocci F."/>
            <person name="Nowrousian M."/>
            <person name="Ottonello S."/>
            <person name="Baldrian P."/>
            <person name="Spatafora J.W."/>
            <person name="Henrissat B."/>
            <person name="Nagy L.G."/>
            <person name="Aury J.M."/>
            <person name="Wincker P."/>
            <person name="Grigoriev I.V."/>
            <person name="Bonfante P."/>
            <person name="Martin F.M."/>
        </authorList>
    </citation>
    <scope>NUCLEOTIDE SEQUENCE [LARGE SCALE GENOMIC DNA]</scope>
    <source>
        <strain evidence="8 9">CCBAS932</strain>
    </source>
</reference>
<keyword evidence="3 6" id="KW-1133">Transmembrane helix</keyword>
<dbReference type="STRING" id="1392247.A0A3N4KTC1"/>
<feature type="transmembrane region" description="Helical" evidence="6">
    <location>
        <begin position="186"/>
        <end position="209"/>
    </location>
</feature>
<evidence type="ECO:0000256" key="6">
    <source>
        <dbReference type="SAM" id="Phobius"/>
    </source>
</evidence>
<dbReference type="GO" id="GO:0016491">
    <property type="term" value="F:oxidoreductase activity"/>
    <property type="evidence" value="ECO:0007669"/>
    <property type="project" value="InterPro"/>
</dbReference>
<feature type="compositionally biased region" description="Basic and acidic residues" evidence="5">
    <location>
        <begin position="423"/>
        <end position="444"/>
    </location>
</feature>
<feature type="compositionally biased region" description="Basic and acidic residues" evidence="5">
    <location>
        <begin position="398"/>
        <end position="408"/>
    </location>
</feature>
<name>A0A3N4KTC1_9PEZI</name>
<accession>A0A3N4KTC1</accession>
<feature type="domain" description="Fatty acid hydroxylase" evidence="7">
    <location>
        <begin position="198"/>
        <end position="332"/>
    </location>
</feature>
<proteinExistence type="predicted"/>
<evidence type="ECO:0000256" key="2">
    <source>
        <dbReference type="ARBA" id="ARBA00022692"/>
    </source>
</evidence>